<evidence type="ECO:0000256" key="1">
    <source>
        <dbReference type="SAM" id="MobiDB-lite"/>
    </source>
</evidence>
<organism evidence="2 3">
    <name type="scientific">Mya arenaria</name>
    <name type="common">Soft-shell clam</name>
    <dbReference type="NCBI Taxonomy" id="6604"/>
    <lineage>
        <taxon>Eukaryota</taxon>
        <taxon>Metazoa</taxon>
        <taxon>Spiralia</taxon>
        <taxon>Lophotrochozoa</taxon>
        <taxon>Mollusca</taxon>
        <taxon>Bivalvia</taxon>
        <taxon>Autobranchia</taxon>
        <taxon>Heteroconchia</taxon>
        <taxon>Euheterodonta</taxon>
        <taxon>Imparidentia</taxon>
        <taxon>Neoheterodontei</taxon>
        <taxon>Myida</taxon>
        <taxon>Myoidea</taxon>
        <taxon>Myidae</taxon>
        <taxon>Mya</taxon>
    </lineage>
</organism>
<feature type="compositionally biased region" description="Basic and acidic residues" evidence="1">
    <location>
        <begin position="10"/>
        <end position="22"/>
    </location>
</feature>
<accession>A0ABY7EEV3</accession>
<dbReference type="PANTHER" id="PTHR35845">
    <property type="entry name" value="SPERMATOGENESIS-ASSOCIATED SERINE-RICH PROTEIN 1"/>
    <property type="match status" value="1"/>
</dbReference>
<keyword evidence="3" id="KW-1185">Reference proteome</keyword>
<feature type="region of interest" description="Disordered" evidence="1">
    <location>
        <begin position="1"/>
        <end position="37"/>
    </location>
</feature>
<dbReference type="EMBL" id="CP111017">
    <property type="protein sequence ID" value="WAR06949.1"/>
    <property type="molecule type" value="Genomic_DNA"/>
</dbReference>
<proteinExistence type="predicted"/>
<gene>
    <name evidence="2" type="ORF">MAR_016907</name>
</gene>
<name>A0ABY7EEV3_MYAAR</name>
<dbReference type="Proteomes" id="UP001164746">
    <property type="component" value="Chromosome 6"/>
</dbReference>
<dbReference type="InterPro" id="IPR029165">
    <property type="entry name" value="SASRP1"/>
</dbReference>
<evidence type="ECO:0000313" key="2">
    <source>
        <dbReference type="EMBL" id="WAR06949.1"/>
    </source>
</evidence>
<sequence length="205" mass="23742">MLHITTEIGKPGKIERERRHFPQIDNQPGDLPSYKPRGRRYIPHGYGMYDEWRPHPQGVQPQYTDSGPDWKSRLKYIPDPENPKYPAAEIFENNWKAMRPYPSMYDILRDTYMNTSNEWLLDPGLSSRGMRCKFNGEHMATRTSADEITHTMLFGRGRNLEVIDKRNGIGEAAPGDKPYHTPEFSSRFHKLGSTLPVIEFGYVVS</sequence>
<protein>
    <submittedName>
        <fullName evidence="2">SPAS1-like protein</fullName>
    </submittedName>
</protein>
<reference evidence="2" key="1">
    <citation type="submission" date="2022-11" db="EMBL/GenBank/DDBJ databases">
        <title>Centuries of genome instability and evolution in soft-shell clam transmissible cancer (bioRxiv).</title>
        <authorList>
            <person name="Hart S.F.M."/>
            <person name="Yonemitsu M.A."/>
            <person name="Giersch R.M."/>
            <person name="Beal B.F."/>
            <person name="Arriagada G."/>
            <person name="Davis B.W."/>
            <person name="Ostrander E.A."/>
            <person name="Goff S.P."/>
            <person name="Metzger M.J."/>
        </authorList>
    </citation>
    <scope>NUCLEOTIDE SEQUENCE</scope>
    <source>
        <strain evidence="2">MELC-2E11</strain>
        <tissue evidence="2">Siphon/mantle</tissue>
    </source>
</reference>
<evidence type="ECO:0000313" key="3">
    <source>
        <dbReference type="Proteomes" id="UP001164746"/>
    </source>
</evidence>
<dbReference type="Pfam" id="PF15160">
    <property type="entry name" value="SASRP1"/>
    <property type="match status" value="1"/>
</dbReference>
<dbReference type="PANTHER" id="PTHR35845:SF1">
    <property type="entry name" value="SPERMATOGENESIS-ASSOCIATED SERINE-RICH PROTEIN 1"/>
    <property type="match status" value="1"/>
</dbReference>